<gene>
    <name evidence="8" type="ORF">BSTOLATCC_MIC3427</name>
</gene>
<evidence type="ECO:0000256" key="6">
    <source>
        <dbReference type="ARBA" id="ARBA00023274"/>
    </source>
</evidence>
<evidence type="ECO:0000313" key="9">
    <source>
        <dbReference type="Proteomes" id="UP001162131"/>
    </source>
</evidence>
<evidence type="ECO:0000256" key="5">
    <source>
        <dbReference type="ARBA" id="ARBA00023128"/>
    </source>
</evidence>
<dbReference type="Proteomes" id="UP001162131">
    <property type="component" value="Unassembled WGS sequence"/>
</dbReference>
<comment type="similarity">
    <text evidence="2">Belongs to the mitochondrion-specific ribosomal protein mS29 family.</text>
</comment>
<evidence type="ECO:0000256" key="7">
    <source>
        <dbReference type="ARBA" id="ARBA00035140"/>
    </source>
</evidence>
<keyword evidence="9" id="KW-1185">Reference proteome</keyword>
<evidence type="ECO:0000256" key="4">
    <source>
        <dbReference type="ARBA" id="ARBA00022980"/>
    </source>
</evidence>
<comment type="subcellular location">
    <subcellularLocation>
        <location evidence="1">Mitochondrion</location>
    </subcellularLocation>
</comment>
<organism evidence="8 9">
    <name type="scientific">Blepharisma stoltei</name>
    <dbReference type="NCBI Taxonomy" id="1481888"/>
    <lineage>
        <taxon>Eukaryota</taxon>
        <taxon>Sar</taxon>
        <taxon>Alveolata</taxon>
        <taxon>Ciliophora</taxon>
        <taxon>Postciliodesmatophora</taxon>
        <taxon>Heterotrichea</taxon>
        <taxon>Heterotrichida</taxon>
        <taxon>Blepharismidae</taxon>
        <taxon>Blepharisma</taxon>
    </lineage>
</organism>
<keyword evidence="6" id="KW-0687">Ribonucleoprotein</keyword>
<dbReference type="InterPro" id="IPR019368">
    <property type="entry name" value="Ribosomal_mS29"/>
</dbReference>
<sequence length="834" mass="98303">MRRTLRLLKDAHPINAVLDNARALERLPHRTLGKRHTLLHMTMRERQRTRAQIVIPRPLQEFVNLVKTVPAVEGKMEKEIIEAMKAHLSPEEIQEVEDAYKMRSLITQSEIHHPQKVPKVPEPDRAAPPIDPDLFIKDLSNITVDQIGKFFQINKEQAIKYFTSGYFGNFFRDTYARSASFDIQMREETYHIIQLMKASQNVNPCKIFAEPQSYEGLNGLNHCQQYNWLMQNDLNTYLKIFRKVGYYLNEVIDETKNTKVRNVMKHSPEFFHQLNFIVMHELRNQEIHDSVFENAQLLTENPFDSIDTSFANSKIKELLNGILEDVSAKITDEDSLHQLFFADYFRHVSKTLDFEHNGRKFSLSLEDYADKNKRPQMPKEILDVIIEPQRLSIGSLLTGMKGNGKSQVLAGAAYWAANDPNWIVVKVPRGDLTRNRTRIKWDASGLYILPEVAYDYMLDIMNTNKEKLQTLKIKKELYGKYNIAGLHDEYDANYRPTTPYHEFIRDLQCYTDDWKKEYPQETIDYWMEGVREIRMEKRTTMIEYEINYFGKRKFPDSWIQRWNNPNYHDNISLDTILPINCPKRKPKKRMLPKAPADNNQFTYNPKPVYSQNLNIKEAKKKIDYNKEQSSDEEIEEKYIEELQPVATRISEKIPNPDNVFQLIEFALNNPIYCTNVVCEILEQLYHTDDHNVLVVVDSYNDFFRPTEFPSVKYVNYKKMKSSIPSHDISLARAFMRFDGHRIKNGIKVVGTTEFTRPREKNICTSKTLNIDPSFEVKVDYLALNDFRKAVHHYRLTKWTFQHFDEGEIEDIYMMSQGNWLMAHDSLEFYNYQLY</sequence>
<reference evidence="8" key="1">
    <citation type="submission" date="2021-09" db="EMBL/GenBank/DDBJ databases">
        <authorList>
            <consortium name="AG Swart"/>
            <person name="Singh M."/>
            <person name="Singh A."/>
            <person name="Seah K."/>
            <person name="Emmerich C."/>
        </authorList>
    </citation>
    <scope>NUCLEOTIDE SEQUENCE</scope>
    <source>
        <strain evidence="8">ATCC30299</strain>
    </source>
</reference>
<dbReference type="EMBL" id="CAJZBQ010000004">
    <property type="protein sequence ID" value="CAG9311134.1"/>
    <property type="molecule type" value="Genomic_DNA"/>
</dbReference>
<keyword evidence="3" id="KW-0809">Transit peptide</keyword>
<proteinExistence type="inferred from homology"/>
<evidence type="ECO:0000256" key="2">
    <source>
        <dbReference type="ARBA" id="ARBA00009863"/>
    </source>
</evidence>
<comment type="caution">
    <text evidence="8">The sequence shown here is derived from an EMBL/GenBank/DDBJ whole genome shotgun (WGS) entry which is preliminary data.</text>
</comment>
<dbReference type="PANTHER" id="PTHR12810">
    <property type="entry name" value="MITOCHONDRIAL 28S RIBOSOMAL PROTEIN S29"/>
    <property type="match status" value="1"/>
</dbReference>
<name>A0AAU9I7P2_9CILI</name>
<dbReference type="AlphaFoldDB" id="A0AAU9I7P2"/>
<dbReference type="GO" id="GO:0005763">
    <property type="term" value="C:mitochondrial small ribosomal subunit"/>
    <property type="evidence" value="ECO:0007669"/>
    <property type="project" value="TreeGrafter"/>
</dbReference>
<accession>A0AAU9I7P2</accession>
<protein>
    <recommendedName>
        <fullName evidence="7">Small ribosomal subunit protein mS29</fullName>
    </recommendedName>
</protein>
<dbReference type="Pfam" id="PF10236">
    <property type="entry name" value="DAP3"/>
    <property type="match status" value="2"/>
</dbReference>
<dbReference type="GO" id="GO:0003735">
    <property type="term" value="F:structural constituent of ribosome"/>
    <property type="evidence" value="ECO:0007669"/>
    <property type="project" value="TreeGrafter"/>
</dbReference>
<evidence type="ECO:0000256" key="3">
    <source>
        <dbReference type="ARBA" id="ARBA00022946"/>
    </source>
</evidence>
<keyword evidence="4" id="KW-0689">Ribosomal protein</keyword>
<evidence type="ECO:0000313" key="8">
    <source>
        <dbReference type="EMBL" id="CAG9311134.1"/>
    </source>
</evidence>
<keyword evidence="5" id="KW-0496">Mitochondrion</keyword>
<evidence type="ECO:0000256" key="1">
    <source>
        <dbReference type="ARBA" id="ARBA00004173"/>
    </source>
</evidence>
<dbReference type="PANTHER" id="PTHR12810:SF0">
    <property type="entry name" value="SMALL RIBOSOMAL SUBUNIT PROTEIN MS29"/>
    <property type="match status" value="1"/>
</dbReference>